<organism evidence="18 19">
    <name type="scientific">Pelistega ratti</name>
    <dbReference type="NCBI Taxonomy" id="2652177"/>
    <lineage>
        <taxon>Bacteria</taxon>
        <taxon>Pseudomonadati</taxon>
        <taxon>Pseudomonadota</taxon>
        <taxon>Betaproteobacteria</taxon>
        <taxon>Burkholderiales</taxon>
        <taxon>Alcaligenaceae</taxon>
        <taxon>Pelistega</taxon>
    </lineage>
</organism>
<evidence type="ECO:0000256" key="13">
    <source>
        <dbReference type="ARBA" id="ARBA00023211"/>
    </source>
</evidence>
<evidence type="ECO:0000313" key="19">
    <source>
        <dbReference type="Proteomes" id="UP000477651"/>
    </source>
</evidence>
<evidence type="ECO:0000256" key="8">
    <source>
        <dbReference type="ARBA" id="ARBA00022490"/>
    </source>
</evidence>
<evidence type="ECO:0000256" key="11">
    <source>
        <dbReference type="ARBA" id="ARBA00022759"/>
    </source>
</evidence>
<evidence type="ECO:0000256" key="4">
    <source>
        <dbReference type="ARBA" id="ARBA00004496"/>
    </source>
</evidence>
<dbReference type="InterPro" id="IPR024567">
    <property type="entry name" value="RNase_HII/HIII_dom"/>
</dbReference>
<keyword evidence="9 14" id="KW-0540">Nuclease</keyword>
<evidence type="ECO:0000256" key="5">
    <source>
        <dbReference type="ARBA" id="ARBA00007383"/>
    </source>
</evidence>
<evidence type="ECO:0000256" key="1">
    <source>
        <dbReference type="ARBA" id="ARBA00000077"/>
    </source>
</evidence>
<dbReference type="InterPro" id="IPR012337">
    <property type="entry name" value="RNaseH-like_sf"/>
</dbReference>
<evidence type="ECO:0000256" key="10">
    <source>
        <dbReference type="ARBA" id="ARBA00022723"/>
    </source>
</evidence>
<comment type="function">
    <text evidence="3 14 16">Endonuclease that specifically degrades the RNA of RNA-DNA hybrids.</text>
</comment>
<comment type="subcellular location">
    <subcellularLocation>
        <location evidence="4 14">Cytoplasm</location>
    </subcellularLocation>
</comment>
<accession>A0A6L9Y5P4</accession>
<feature type="binding site" evidence="14 15">
    <location>
        <position position="19"/>
    </location>
    <ligand>
        <name>a divalent metal cation</name>
        <dbReference type="ChEBI" id="CHEBI:60240"/>
    </ligand>
</feature>
<dbReference type="GO" id="GO:0004523">
    <property type="term" value="F:RNA-DNA hybrid ribonuclease activity"/>
    <property type="evidence" value="ECO:0007669"/>
    <property type="project" value="UniProtKB-UniRule"/>
</dbReference>
<evidence type="ECO:0000256" key="6">
    <source>
        <dbReference type="ARBA" id="ARBA00012180"/>
    </source>
</evidence>
<evidence type="ECO:0000256" key="15">
    <source>
        <dbReference type="PROSITE-ProRule" id="PRU01319"/>
    </source>
</evidence>
<evidence type="ECO:0000313" key="18">
    <source>
        <dbReference type="EMBL" id="NEN75158.1"/>
    </source>
</evidence>
<sequence>MRENLSLFDEQYTIIAGVDEAGRGPLAGDVYAAAVILDEKNPILGLTDSKKLTEKKRDALAKTIKEKALAWCIASASVEEIDTLNILQATMLAMTRAVEGLSIKADLVLIDGNRIPRQLLYPAKVIVKGDLLEPAISAASILAKTARDAALVTLHEQYPQYAFDQHKGYGTALHLARLEEFGVCPAHRKSFAPVKKLIHNQG</sequence>
<protein>
    <recommendedName>
        <fullName evidence="7 14">Ribonuclease HII</fullName>
        <shortName evidence="14">RNase HII</shortName>
        <ecNumber evidence="6 14">3.1.26.4</ecNumber>
    </recommendedName>
</protein>
<dbReference type="Gene3D" id="3.30.420.10">
    <property type="entry name" value="Ribonuclease H-like superfamily/Ribonuclease H"/>
    <property type="match status" value="1"/>
</dbReference>
<keyword evidence="8 14" id="KW-0963">Cytoplasm</keyword>
<gene>
    <name evidence="14 18" type="primary">rnhB</name>
    <name evidence="18" type="ORF">F9B74_02295</name>
</gene>
<feature type="binding site" evidence="14 15">
    <location>
        <position position="20"/>
    </location>
    <ligand>
        <name>a divalent metal cation</name>
        <dbReference type="ChEBI" id="CHEBI:60240"/>
    </ligand>
</feature>
<dbReference type="HAMAP" id="MF_00052_B">
    <property type="entry name" value="RNase_HII_B"/>
    <property type="match status" value="1"/>
</dbReference>
<dbReference type="Proteomes" id="UP000477651">
    <property type="component" value="Unassembled WGS sequence"/>
</dbReference>
<keyword evidence="13 14" id="KW-0464">Manganese</keyword>
<keyword evidence="19" id="KW-1185">Reference proteome</keyword>
<evidence type="ECO:0000256" key="16">
    <source>
        <dbReference type="RuleBase" id="RU003515"/>
    </source>
</evidence>
<dbReference type="FunFam" id="3.30.420.10:FF:000006">
    <property type="entry name" value="Ribonuclease HII"/>
    <property type="match status" value="1"/>
</dbReference>
<dbReference type="CDD" id="cd07182">
    <property type="entry name" value="RNase_HII_bacteria_HII_like"/>
    <property type="match status" value="1"/>
</dbReference>
<dbReference type="NCBIfam" id="NF000594">
    <property type="entry name" value="PRK00015.1-1"/>
    <property type="match status" value="1"/>
</dbReference>
<keyword evidence="11 14" id="KW-0255">Endonuclease</keyword>
<name>A0A6L9Y5P4_9BURK</name>
<comment type="cofactor">
    <cofactor evidence="2">
        <name>Mg(2+)</name>
        <dbReference type="ChEBI" id="CHEBI:18420"/>
    </cofactor>
</comment>
<reference evidence="18 19" key="1">
    <citation type="submission" date="2020-02" db="EMBL/GenBank/DDBJ databases">
        <title>Pelistega sp. NLN82 were isolated from wild rodents of the Hainan Island.</title>
        <authorList>
            <person name="Niu N."/>
            <person name="Zhou J."/>
        </authorList>
    </citation>
    <scope>NUCLEOTIDE SEQUENCE [LARGE SCALE GENOMIC DNA]</scope>
    <source>
        <strain evidence="18 19">NLN82</strain>
    </source>
</reference>
<evidence type="ECO:0000256" key="14">
    <source>
        <dbReference type="HAMAP-Rule" id="MF_00052"/>
    </source>
</evidence>
<evidence type="ECO:0000256" key="2">
    <source>
        <dbReference type="ARBA" id="ARBA00001946"/>
    </source>
</evidence>
<dbReference type="GO" id="GO:0006298">
    <property type="term" value="P:mismatch repair"/>
    <property type="evidence" value="ECO:0007669"/>
    <property type="project" value="TreeGrafter"/>
</dbReference>
<dbReference type="PANTHER" id="PTHR10954:SF18">
    <property type="entry name" value="RIBONUCLEASE HII"/>
    <property type="match status" value="1"/>
</dbReference>
<comment type="similarity">
    <text evidence="5 14 16">Belongs to the RNase HII family.</text>
</comment>
<evidence type="ECO:0000256" key="3">
    <source>
        <dbReference type="ARBA" id="ARBA00004065"/>
    </source>
</evidence>
<dbReference type="EMBL" id="JAAGYR010000003">
    <property type="protein sequence ID" value="NEN75158.1"/>
    <property type="molecule type" value="Genomic_DNA"/>
</dbReference>
<dbReference type="GO" id="GO:0005737">
    <property type="term" value="C:cytoplasm"/>
    <property type="evidence" value="ECO:0007669"/>
    <property type="project" value="UniProtKB-SubCell"/>
</dbReference>
<dbReference type="InterPro" id="IPR036397">
    <property type="entry name" value="RNaseH_sf"/>
</dbReference>
<dbReference type="RefSeq" id="WP_163763891.1">
    <property type="nucleotide sequence ID" value="NZ_JAAGYR010000003.1"/>
</dbReference>
<evidence type="ECO:0000259" key="17">
    <source>
        <dbReference type="PROSITE" id="PS51975"/>
    </source>
</evidence>
<dbReference type="Pfam" id="PF01351">
    <property type="entry name" value="RNase_HII"/>
    <property type="match status" value="1"/>
</dbReference>
<dbReference type="NCBIfam" id="NF000596">
    <property type="entry name" value="PRK00015.1-4"/>
    <property type="match status" value="1"/>
</dbReference>
<evidence type="ECO:0000256" key="7">
    <source>
        <dbReference type="ARBA" id="ARBA00019179"/>
    </source>
</evidence>
<dbReference type="AlphaFoldDB" id="A0A6L9Y5P4"/>
<dbReference type="GO" id="GO:0043137">
    <property type="term" value="P:DNA replication, removal of RNA primer"/>
    <property type="evidence" value="ECO:0007669"/>
    <property type="project" value="TreeGrafter"/>
</dbReference>
<comment type="catalytic activity">
    <reaction evidence="1 14 15 16">
        <text>Endonucleolytic cleavage to 5'-phosphomonoester.</text>
        <dbReference type="EC" id="3.1.26.4"/>
    </reaction>
</comment>
<dbReference type="NCBIfam" id="NF000595">
    <property type="entry name" value="PRK00015.1-3"/>
    <property type="match status" value="1"/>
</dbReference>
<dbReference type="PROSITE" id="PS51975">
    <property type="entry name" value="RNASE_H_2"/>
    <property type="match status" value="1"/>
</dbReference>
<evidence type="ECO:0000256" key="9">
    <source>
        <dbReference type="ARBA" id="ARBA00022722"/>
    </source>
</evidence>
<keyword evidence="10 14" id="KW-0479">Metal-binding</keyword>
<proteinExistence type="inferred from homology"/>
<comment type="cofactor">
    <cofactor evidence="14 15">
        <name>Mn(2+)</name>
        <dbReference type="ChEBI" id="CHEBI:29035"/>
    </cofactor>
    <cofactor evidence="14 15">
        <name>Mg(2+)</name>
        <dbReference type="ChEBI" id="CHEBI:18420"/>
    </cofactor>
    <text evidence="14 15">Manganese or magnesium. Binds 1 divalent metal ion per monomer in the absence of substrate. May bind a second metal ion after substrate binding.</text>
</comment>
<dbReference type="SUPFAM" id="SSF53098">
    <property type="entry name" value="Ribonuclease H-like"/>
    <property type="match status" value="1"/>
</dbReference>
<dbReference type="GO" id="GO:0032299">
    <property type="term" value="C:ribonuclease H2 complex"/>
    <property type="evidence" value="ECO:0007669"/>
    <property type="project" value="TreeGrafter"/>
</dbReference>
<feature type="domain" description="RNase H type-2" evidence="17">
    <location>
        <begin position="13"/>
        <end position="202"/>
    </location>
</feature>
<dbReference type="GO" id="GO:0030145">
    <property type="term" value="F:manganese ion binding"/>
    <property type="evidence" value="ECO:0007669"/>
    <property type="project" value="UniProtKB-UniRule"/>
</dbReference>
<dbReference type="GO" id="GO:0003723">
    <property type="term" value="F:RNA binding"/>
    <property type="evidence" value="ECO:0007669"/>
    <property type="project" value="UniProtKB-UniRule"/>
</dbReference>
<feature type="binding site" evidence="14 15">
    <location>
        <position position="111"/>
    </location>
    <ligand>
        <name>a divalent metal cation</name>
        <dbReference type="ChEBI" id="CHEBI:60240"/>
    </ligand>
</feature>
<comment type="caution">
    <text evidence="18">The sequence shown here is derived from an EMBL/GenBank/DDBJ whole genome shotgun (WGS) entry which is preliminary data.</text>
</comment>
<dbReference type="PANTHER" id="PTHR10954">
    <property type="entry name" value="RIBONUCLEASE H2 SUBUNIT A"/>
    <property type="match status" value="1"/>
</dbReference>
<keyword evidence="12 14" id="KW-0378">Hydrolase</keyword>
<dbReference type="InterPro" id="IPR022898">
    <property type="entry name" value="RNase_HII"/>
</dbReference>
<dbReference type="InterPro" id="IPR001352">
    <property type="entry name" value="RNase_HII/HIII"/>
</dbReference>
<evidence type="ECO:0000256" key="12">
    <source>
        <dbReference type="ARBA" id="ARBA00022801"/>
    </source>
</evidence>
<dbReference type="EC" id="3.1.26.4" evidence="6 14"/>